<feature type="region of interest" description="Disordered" evidence="7">
    <location>
        <begin position="133"/>
        <end position="156"/>
    </location>
</feature>
<feature type="domain" description="TSEN34 N-terminal" evidence="9">
    <location>
        <begin position="9"/>
        <end position="77"/>
    </location>
</feature>
<name>A0A6G1JRH1_9PLEO</name>
<dbReference type="Gene3D" id="3.40.1350.10">
    <property type="match status" value="1"/>
</dbReference>
<dbReference type="InterPro" id="IPR059049">
    <property type="entry name" value="TSEN34_N"/>
</dbReference>
<feature type="domain" description="tRNA intron endonuclease catalytic" evidence="8">
    <location>
        <begin position="215"/>
        <end position="292"/>
    </location>
</feature>
<dbReference type="EC" id="4.6.1.16" evidence="5"/>
<dbReference type="GO" id="GO:0000379">
    <property type="term" value="P:tRNA-type intron splice site recognition and cleavage"/>
    <property type="evidence" value="ECO:0007669"/>
    <property type="project" value="UniProtKB-UniRule"/>
</dbReference>
<evidence type="ECO:0000259" key="9">
    <source>
        <dbReference type="Pfam" id="PF26577"/>
    </source>
</evidence>
<keyword evidence="10" id="KW-0378">Hydrolase</keyword>
<dbReference type="InterPro" id="IPR011856">
    <property type="entry name" value="tRNA_endonuc-like_dom_sf"/>
</dbReference>
<comment type="similarity">
    <text evidence="1 5">Belongs to the tRNA-intron endonuclease family.</text>
</comment>
<protein>
    <recommendedName>
        <fullName evidence="5">tRNA-splicing endonuclease subunit Sen34</fullName>
        <ecNumber evidence="5">4.6.1.16</ecNumber>
    </recommendedName>
</protein>
<dbReference type="OrthoDB" id="48041at2759"/>
<keyword evidence="10" id="KW-0540">Nuclease</keyword>
<evidence type="ECO:0000256" key="4">
    <source>
        <dbReference type="ARBA" id="ARBA00059865"/>
    </source>
</evidence>
<dbReference type="InterPro" id="IPR036167">
    <property type="entry name" value="tRNA_intron_Endo_cat-like_sf"/>
</dbReference>
<sequence>MAPVAEPFPISHITGRYLLFDIDAISHARREHNICGVLVGTIPNLSQQNVFLGVPLELMPEEARVLIEQGHAYLVDEAEAHQTGFAQMKREDRLAYLQTLDQQGLERAKVIQERKEERSEKVLREKGLVPMKQESSCVAPSETSESTSTPSLGIGISNKESTAELSLFGRPSDPPKPVALPETKLEAQFITPTTSYPPLAPRSVNSSLPLPKVAQNYPLFRYLHSMRYFSMPGLRFGCHYSVYPGDPLRFHSHFLATGIGWDEEFDLLDIVGGGRLGTGVKKAYLIGGEDSDKATQNASGDAPNEESVRAFSIEWAGL</sequence>
<evidence type="ECO:0000256" key="6">
    <source>
        <dbReference type="PIRSR" id="PIRSR017250-50"/>
    </source>
</evidence>
<evidence type="ECO:0000259" key="8">
    <source>
        <dbReference type="Pfam" id="PF01974"/>
    </source>
</evidence>
<keyword evidence="2 5" id="KW-0819">tRNA processing</keyword>
<dbReference type="FunFam" id="3.40.1350.10:FF:000008">
    <property type="entry name" value="tRNA-splicing endonuclease subunit Sen34"/>
    <property type="match status" value="1"/>
</dbReference>
<feature type="compositionally biased region" description="Low complexity" evidence="7">
    <location>
        <begin position="140"/>
        <end position="151"/>
    </location>
</feature>
<evidence type="ECO:0000313" key="11">
    <source>
        <dbReference type="Proteomes" id="UP000799428"/>
    </source>
</evidence>
<dbReference type="Pfam" id="PF01974">
    <property type="entry name" value="tRNA_int_endo"/>
    <property type="match status" value="1"/>
</dbReference>
<dbReference type="PIRSF" id="PIRSF017250">
    <property type="entry name" value="tRNA_splic_SEN34"/>
    <property type="match status" value="1"/>
</dbReference>
<dbReference type="SUPFAM" id="SSF53032">
    <property type="entry name" value="tRNA-intron endonuclease catalytic domain-like"/>
    <property type="match status" value="1"/>
</dbReference>
<dbReference type="EMBL" id="MU005788">
    <property type="protein sequence ID" value="KAF2703206.1"/>
    <property type="molecule type" value="Genomic_DNA"/>
</dbReference>
<feature type="active site" evidence="6">
    <location>
        <position position="251"/>
    </location>
</feature>
<comment type="function">
    <text evidence="4">Constitutes one of the two catalytic subunit of the tRNA-splicing endonuclease complex, a complex responsible for identification and cleavage of the splice sites in pre-tRNA. It cleaves pre-tRNA at the 5'- and 3'-splice sites to release the intron. The products are an intron and two tRNA half-molecules bearing 2',3'-cyclic phosphate and 5'-OH termini. There are no conserved sequences at the splice sites, but the intron is invariably located at the same site in the gene, placing the splice sites an invariant distance from the constant structural features of the tRNA body. It probably carries the active site for 3'-splice site cleavage.</text>
</comment>
<reference evidence="10" key="1">
    <citation type="journal article" date="2020" name="Stud. Mycol.">
        <title>101 Dothideomycetes genomes: a test case for predicting lifestyles and emergence of pathogens.</title>
        <authorList>
            <person name="Haridas S."/>
            <person name="Albert R."/>
            <person name="Binder M."/>
            <person name="Bloem J."/>
            <person name="Labutti K."/>
            <person name="Salamov A."/>
            <person name="Andreopoulos B."/>
            <person name="Baker S."/>
            <person name="Barry K."/>
            <person name="Bills G."/>
            <person name="Bluhm B."/>
            <person name="Cannon C."/>
            <person name="Castanera R."/>
            <person name="Culley D."/>
            <person name="Daum C."/>
            <person name="Ezra D."/>
            <person name="Gonzalez J."/>
            <person name="Henrissat B."/>
            <person name="Kuo A."/>
            <person name="Liang C."/>
            <person name="Lipzen A."/>
            <person name="Lutzoni F."/>
            <person name="Magnuson J."/>
            <person name="Mondo S."/>
            <person name="Nolan M."/>
            <person name="Ohm R."/>
            <person name="Pangilinan J."/>
            <person name="Park H.-J."/>
            <person name="Ramirez L."/>
            <person name="Alfaro M."/>
            <person name="Sun H."/>
            <person name="Tritt A."/>
            <person name="Yoshinaga Y."/>
            <person name="Zwiers L.-H."/>
            <person name="Turgeon B."/>
            <person name="Goodwin S."/>
            <person name="Spatafora J."/>
            <person name="Crous P."/>
            <person name="Grigoriev I."/>
        </authorList>
    </citation>
    <scope>NUCLEOTIDE SEQUENCE</scope>
    <source>
        <strain evidence="10">CBS 279.74</strain>
    </source>
</reference>
<dbReference type="AlphaFoldDB" id="A0A6G1JRH1"/>
<dbReference type="InterPro" id="IPR006677">
    <property type="entry name" value="tRNA_intron_Endonuc_cat-like"/>
</dbReference>
<accession>A0A6G1JRH1</accession>
<evidence type="ECO:0000256" key="1">
    <source>
        <dbReference type="ARBA" id="ARBA00008078"/>
    </source>
</evidence>
<dbReference type="GO" id="GO:0000213">
    <property type="term" value="F:tRNA-intron lyase activity"/>
    <property type="evidence" value="ECO:0007669"/>
    <property type="project" value="UniProtKB-UniRule"/>
</dbReference>
<feature type="active site" evidence="6">
    <location>
        <position position="243"/>
    </location>
</feature>
<dbReference type="PANTHER" id="PTHR13070:SF0">
    <property type="entry name" value="TRNA-SPLICING ENDONUCLEASE SUBUNIT SEN34"/>
    <property type="match status" value="1"/>
</dbReference>
<feature type="active site" evidence="6">
    <location>
        <position position="282"/>
    </location>
</feature>
<keyword evidence="10" id="KW-0255">Endonuclease</keyword>
<evidence type="ECO:0000256" key="5">
    <source>
        <dbReference type="PIRNR" id="PIRNR017250"/>
    </source>
</evidence>
<evidence type="ECO:0000256" key="3">
    <source>
        <dbReference type="ARBA" id="ARBA00023239"/>
    </source>
</evidence>
<dbReference type="GO" id="GO:0000214">
    <property type="term" value="C:tRNA-intron endonuclease complex"/>
    <property type="evidence" value="ECO:0007669"/>
    <property type="project" value="UniProtKB-UniRule"/>
</dbReference>
<keyword evidence="11" id="KW-1185">Reference proteome</keyword>
<organism evidence="10 11">
    <name type="scientific">Pleomassaria siparia CBS 279.74</name>
    <dbReference type="NCBI Taxonomy" id="1314801"/>
    <lineage>
        <taxon>Eukaryota</taxon>
        <taxon>Fungi</taxon>
        <taxon>Dikarya</taxon>
        <taxon>Ascomycota</taxon>
        <taxon>Pezizomycotina</taxon>
        <taxon>Dothideomycetes</taxon>
        <taxon>Pleosporomycetidae</taxon>
        <taxon>Pleosporales</taxon>
        <taxon>Pleomassariaceae</taxon>
        <taxon>Pleomassaria</taxon>
    </lineage>
</organism>
<dbReference type="Proteomes" id="UP000799428">
    <property type="component" value="Unassembled WGS sequence"/>
</dbReference>
<gene>
    <name evidence="10" type="ORF">K504DRAFT_180410</name>
</gene>
<keyword evidence="3 5" id="KW-0456">Lyase</keyword>
<dbReference type="GO" id="GO:0003676">
    <property type="term" value="F:nucleic acid binding"/>
    <property type="evidence" value="ECO:0007669"/>
    <property type="project" value="InterPro"/>
</dbReference>
<dbReference type="CDD" id="cd22363">
    <property type="entry name" value="tRNA-intron_lyase_C"/>
    <property type="match status" value="1"/>
</dbReference>
<evidence type="ECO:0000256" key="2">
    <source>
        <dbReference type="ARBA" id="ARBA00022694"/>
    </source>
</evidence>
<evidence type="ECO:0000256" key="7">
    <source>
        <dbReference type="SAM" id="MobiDB-lite"/>
    </source>
</evidence>
<dbReference type="InterPro" id="IPR016690">
    <property type="entry name" value="TSEN34"/>
</dbReference>
<dbReference type="Pfam" id="PF26577">
    <property type="entry name" value="TSEN34_N"/>
    <property type="match status" value="1"/>
</dbReference>
<proteinExistence type="inferred from homology"/>
<evidence type="ECO:0000313" key="10">
    <source>
        <dbReference type="EMBL" id="KAF2703206.1"/>
    </source>
</evidence>
<dbReference type="PANTHER" id="PTHR13070">
    <property type="entry name" value="TRNA-SPLICING ENDONUCLEASE SUBUNIT SEN34-RELATED"/>
    <property type="match status" value="1"/>
</dbReference>